<evidence type="ECO:0000313" key="7">
    <source>
        <dbReference type="Proteomes" id="UP001442494"/>
    </source>
</evidence>
<evidence type="ECO:0000256" key="1">
    <source>
        <dbReference type="ARBA" id="ARBA00023239"/>
    </source>
</evidence>
<comment type="caution">
    <text evidence="6">The sequence shown here is derived from an EMBL/GenBank/DDBJ whole genome shotgun (WGS) entry which is preliminary data.</text>
</comment>
<comment type="similarity">
    <text evidence="3 4">Belongs to the RlpA family.</text>
</comment>
<dbReference type="EMBL" id="JAMPKK010000012">
    <property type="protein sequence ID" value="MEP0864359.1"/>
    <property type="molecule type" value="Genomic_DNA"/>
</dbReference>
<evidence type="ECO:0000259" key="5">
    <source>
        <dbReference type="Pfam" id="PF03330"/>
    </source>
</evidence>
<dbReference type="PANTHER" id="PTHR34183">
    <property type="entry name" value="ENDOLYTIC PEPTIDOGLYCAN TRANSGLYCOSYLASE RLPA"/>
    <property type="match status" value="1"/>
</dbReference>
<name>A0ABV0JLP6_9CYAN</name>
<organism evidence="6 7">
    <name type="scientific">Funiculus sociatus GB2-A5</name>
    <dbReference type="NCBI Taxonomy" id="2933946"/>
    <lineage>
        <taxon>Bacteria</taxon>
        <taxon>Bacillati</taxon>
        <taxon>Cyanobacteriota</taxon>
        <taxon>Cyanophyceae</taxon>
        <taxon>Coleofasciculales</taxon>
        <taxon>Coleofasciculaceae</taxon>
        <taxon>Funiculus</taxon>
    </lineage>
</organism>
<protein>
    <recommendedName>
        <fullName evidence="3">Probable endolytic peptidoglycan transglycosylase RlpA</fullName>
        <ecNumber evidence="3">4.2.2.-</ecNumber>
    </recommendedName>
</protein>
<dbReference type="EC" id="4.2.2.-" evidence="3"/>
<accession>A0ABV0JLP6</accession>
<dbReference type="SUPFAM" id="SSF50685">
    <property type="entry name" value="Barwin-like endoglucanases"/>
    <property type="match status" value="1"/>
</dbReference>
<reference evidence="6 7" key="1">
    <citation type="submission" date="2022-04" db="EMBL/GenBank/DDBJ databases">
        <title>Positive selection, recombination, and allopatry shape intraspecific diversity of widespread and dominant cyanobacteria.</title>
        <authorList>
            <person name="Wei J."/>
            <person name="Shu W."/>
            <person name="Hu C."/>
        </authorList>
    </citation>
    <scope>NUCLEOTIDE SEQUENCE [LARGE SCALE GENOMIC DNA]</scope>
    <source>
        <strain evidence="6 7">GB2-A5</strain>
    </source>
</reference>
<comment type="function">
    <text evidence="3">Lytic transglycosylase with a strong preference for naked glycan strands that lack stem peptides.</text>
</comment>
<evidence type="ECO:0000256" key="2">
    <source>
        <dbReference type="ARBA" id="ARBA00023316"/>
    </source>
</evidence>
<dbReference type="Gene3D" id="2.40.40.10">
    <property type="entry name" value="RlpA-like domain"/>
    <property type="match status" value="1"/>
</dbReference>
<keyword evidence="2 3" id="KW-0961">Cell wall biogenesis/degradation</keyword>
<evidence type="ECO:0000256" key="3">
    <source>
        <dbReference type="HAMAP-Rule" id="MF_02071"/>
    </source>
</evidence>
<dbReference type="InterPro" id="IPR034718">
    <property type="entry name" value="RlpA"/>
</dbReference>
<gene>
    <name evidence="3" type="primary">rlpA</name>
    <name evidence="6" type="ORF">NDI37_07740</name>
</gene>
<dbReference type="PANTHER" id="PTHR34183:SF1">
    <property type="entry name" value="ENDOLYTIC PEPTIDOGLYCAN TRANSGLYCOSYLASE RLPA"/>
    <property type="match status" value="1"/>
</dbReference>
<dbReference type="Proteomes" id="UP001442494">
    <property type="component" value="Unassembled WGS sequence"/>
</dbReference>
<dbReference type="InterPro" id="IPR012997">
    <property type="entry name" value="RplA"/>
</dbReference>
<feature type="domain" description="RlpA-like protein double-psi beta-barrel" evidence="5">
    <location>
        <begin position="329"/>
        <end position="414"/>
    </location>
</feature>
<dbReference type="Pfam" id="PF03330">
    <property type="entry name" value="DPBB_1"/>
    <property type="match status" value="1"/>
</dbReference>
<proteinExistence type="inferred from homology"/>
<dbReference type="HAMAP" id="MF_02071">
    <property type="entry name" value="RlpA"/>
    <property type="match status" value="1"/>
</dbReference>
<keyword evidence="1 3" id="KW-0456">Lyase</keyword>
<keyword evidence="7" id="KW-1185">Reference proteome</keyword>
<sequence length="423" mass="46305">MTSWFSYFLSSNQALLRVPDYLSAALPSKVLSAVGNPLETYNPVVFPAQFNLGGLHSQKFSAVLPSLGLQAGSGIGEPLPNKDKVKSAVQSIRWIDALDNDLCVPASEQSNESAPFTPTIISKSASWIEVPGSRVLKISFPQRIMQVVQNLLNWPARFEPNEKAKPAPVAVVRTRYKSEAGENLNSSKLSQRRGFWLSLAKGKKNSSGKKATEHEQFQVWVKGNLIAEIPDKVEAEAFAKRVAKLLQNPNVDGSQVQPMLLYGMPGGRLGNNQLFAIDEAIASNLDRNGELLAIEWVNNLRVALGAAPLTLVKAQAQLHGLVSTDDKFEGFASWYGDYFHGRLTANGEKYNQYALTAAHPSLPFNTFLKVTNTKNGDATIVRINDRGPYIAPRTLDLSRTAARCIKSEKAGVVPYEAVVMKQL</sequence>
<dbReference type="CDD" id="cd22268">
    <property type="entry name" value="DPBB_RlpA-like"/>
    <property type="match status" value="1"/>
</dbReference>
<dbReference type="InterPro" id="IPR009009">
    <property type="entry name" value="RlpA-like_DPBB"/>
</dbReference>
<dbReference type="InterPro" id="IPR036908">
    <property type="entry name" value="RlpA-like_sf"/>
</dbReference>
<dbReference type="RefSeq" id="WP_190421058.1">
    <property type="nucleotide sequence ID" value="NZ_JAMPKK010000012.1"/>
</dbReference>
<evidence type="ECO:0000313" key="6">
    <source>
        <dbReference type="EMBL" id="MEP0864359.1"/>
    </source>
</evidence>
<evidence type="ECO:0000256" key="4">
    <source>
        <dbReference type="RuleBase" id="RU003495"/>
    </source>
</evidence>
<dbReference type="NCBIfam" id="TIGR00413">
    <property type="entry name" value="rlpA"/>
    <property type="match status" value="1"/>
</dbReference>